<reference evidence="12" key="2">
    <citation type="submission" date="2025-09" db="UniProtKB">
        <authorList>
            <consortium name="Ensembl"/>
        </authorList>
    </citation>
    <scope>IDENTIFICATION</scope>
</reference>
<evidence type="ECO:0000313" key="12">
    <source>
        <dbReference type="Ensembl" id="ENSPTXP00000013061.1"/>
    </source>
</evidence>
<feature type="disulfide bond" evidence="9">
    <location>
        <begin position="798"/>
        <end position="862"/>
    </location>
</feature>
<feature type="disulfide bond" evidence="9">
    <location>
        <begin position="425"/>
        <end position="435"/>
    </location>
</feature>
<feature type="disulfide bond" evidence="9">
    <location>
        <begin position="279"/>
        <end position="343"/>
    </location>
</feature>
<evidence type="ECO:0000313" key="13">
    <source>
        <dbReference type="Proteomes" id="UP000472273"/>
    </source>
</evidence>
<feature type="disulfide bond" evidence="9">
    <location>
        <begin position="1057"/>
        <end position="1067"/>
    </location>
</feature>
<feature type="domain" description="SRCR" evidence="11">
    <location>
        <begin position="563"/>
        <end position="663"/>
    </location>
</feature>
<dbReference type="Ensembl" id="ENSPTXT00000013475.1">
    <property type="protein sequence ID" value="ENSPTXP00000013061.1"/>
    <property type="gene ID" value="ENSPTXG00000009144.1"/>
</dbReference>
<feature type="disulfide bond" evidence="9">
    <location>
        <begin position="601"/>
        <end position="662"/>
    </location>
</feature>
<evidence type="ECO:0000256" key="3">
    <source>
        <dbReference type="ARBA" id="ARBA00023157"/>
    </source>
</evidence>
<gene>
    <name evidence="12" type="primary">LOC113448573</name>
</gene>
<dbReference type="FunFam" id="3.10.250.10:FF:000006">
    <property type="entry name" value="neurotrypsin isoform X2"/>
    <property type="match status" value="6"/>
</dbReference>
<feature type="domain" description="SRCR" evidence="11">
    <location>
        <begin position="883"/>
        <end position="983"/>
    </location>
</feature>
<evidence type="ECO:0000256" key="9">
    <source>
        <dbReference type="PROSITE-ProRule" id="PRU00196"/>
    </source>
</evidence>
<dbReference type="OrthoDB" id="536948at2759"/>
<feature type="domain" description="SRCR" evidence="11">
    <location>
        <begin position="149"/>
        <end position="249"/>
    </location>
</feature>
<protein>
    <recommendedName>
        <fullName evidence="8">Soluble scavenger receptor cysteine-rich domain-containing protein SSC5D</fullName>
    </recommendedName>
</protein>
<dbReference type="InterPro" id="IPR001190">
    <property type="entry name" value="SRCR"/>
</dbReference>
<feature type="transmembrane region" description="Helical" evidence="10">
    <location>
        <begin position="20"/>
        <end position="37"/>
    </location>
</feature>
<feature type="disulfide bond" evidence="9">
    <location>
        <begin position="499"/>
        <end position="560"/>
    </location>
</feature>
<feature type="disulfide bond" evidence="9">
    <location>
        <begin position="218"/>
        <end position="228"/>
    </location>
</feature>
<feature type="disulfide bond" evidence="9">
    <location>
        <begin position="381"/>
        <end position="445"/>
    </location>
</feature>
<feature type="disulfide bond" evidence="9">
    <location>
        <begin position="292"/>
        <end position="353"/>
    </location>
</feature>
<feature type="domain" description="SRCR" evidence="11">
    <location>
        <begin position="47"/>
        <end position="147"/>
    </location>
</feature>
<feature type="domain" description="SRCR" evidence="11">
    <location>
        <begin position="668"/>
        <end position="768"/>
    </location>
</feature>
<keyword evidence="2" id="KW-0677">Repeat</keyword>
<feature type="disulfide bond" evidence="9">
    <location>
        <begin position="116"/>
        <end position="126"/>
    </location>
</feature>
<dbReference type="SUPFAM" id="SSF56487">
    <property type="entry name" value="SRCR-like"/>
    <property type="match status" value="10"/>
</dbReference>
<comment type="subunit">
    <text evidence="7">Interacts with LGALS1 and laminin.</text>
</comment>
<keyword evidence="13" id="KW-1185">Reference proteome</keyword>
<feature type="disulfide bond" evidence="9">
    <location>
        <begin position="811"/>
        <end position="872"/>
    </location>
</feature>
<feature type="disulfide bond" evidence="9">
    <location>
        <begin position="323"/>
        <end position="333"/>
    </location>
</feature>
<feature type="disulfide bond" evidence="9">
    <location>
        <begin position="908"/>
        <end position="972"/>
    </location>
</feature>
<feature type="disulfide bond" evidence="9">
    <location>
        <begin position="174"/>
        <end position="238"/>
    </location>
</feature>
<feature type="disulfide bond" evidence="9">
    <location>
        <begin position="187"/>
        <end position="248"/>
    </location>
</feature>
<evidence type="ECO:0000256" key="5">
    <source>
        <dbReference type="ARBA" id="ARBA00023180"/>
    </source>
</evidence>
<sequence>MASYSLPFGEKYLGERIKEVTLTLLFFTCFWGLAVTVQPTATQPIEIRLVNGSSRCVGRLEVLHNGLWGTVCDDNWGIEDARVVCRQLGCASAISAPRESSFGRGTGRIWMDEVRCIGTESFLNQCPSRALGDNDCHHGEDAGVVCSEMRLAGGSSLCSGRVEVLFNQRWGTICDNGWDLADANVVCREVGCGNALAAAGAAKFGQGTGPIWMDQVNCTGEEDSLRKCPPKSMKEYSCSHSKDAGVECAEPPEIRLSNGPNHCAGRVEILHEKLWGTICDDDWDIDDAKVVCQYLDCGNALSAPRGSRYGPGAGPIWLDGVNCTGSETAISKCPAKTWGEHDCTHSEDAGVVCAELRLVDGSTRCAGRVEVYHNKQWGTVCGADWDLNDANVVCRELECGTALKATGGAQFGQGSGTIWLDRVNCTGKEAFLNECHKRPWGEHSCDHSNDASVECSDPNEVRLVNGTSRCSGRVEVLHNQQWGTVCDDGWELTNAQVVCRELGCGIALSAPRGAKFGKGNDPIWLDDVKCKGTEAALHDCRLKSWGEHNCNHGEDAGAVCSELRLVNGSGHCSGRVEIFHDQQWGTVCDDRWDIKHAEVICREMGCGVALRARRKAYFGQGTGPIWLDDVNCQGTENFLSQCTASTWGTNNCHHGEDAGVECADPVELKLVNGSHRCTGRVEVFHLQQYGTVCDDNWDLNEAVVVCRYLDCGSAISAPRSARFGRGNDAIWLDDVECTGSETSLTSCKAKPWGTNDCNHGEDAGVVCSENLRLVNGTNRCSGRVEIRTSGSDEWGTVCDRTWDLKEVDVVCRQLGCGSAGSAPKGAHFGRGSGRIWMDDVNCEGTENTLQECRANTQGTNNCVHGQDASVICSDTFTLNVAKIRLEDGPNSCAGRVEVYHQQQWGTVCDDGWGLSDVAVVCKQLKCGIPLESLSGAHFGRGSGPIFLDDVNCTGTEMSIKDCRGRSVGEHDCDHAEDAGAVCSGPLDIRLANGPNACTGRVELNYNGSWLSIGDSGWSLNEATVICRQLGCGSALSVPKGNEYGMGIGPAFLDNVKCKGTESSLAECQAATTGAKKCICGSYAGAVCERQPGSSATTAVILILLAIVLLIGGLLFYLWKKGVKLSALNPFNQRREPFMENISVGSNMVNGLREMYSRGREQITSEGDPEGDTICLVKASSDPSASTTD</sequence>
<feature type="disulfide bond" evidence="9">
    <location>
        <begin position="394"/>
        <end position="455"/>
    </location>
</feature>
<dbReference type="Pfam" id="PF00530">
    <property type="entry name" value="SRCR"/>
    <property type="match status" value="10"/>
</dbReference>
<accession>A0A670YWI5</accession>
<dbReference type="Proteomes" id="UP000472273">
    <property type="component" value="Unplaced"/>
</dbReference>
<feature type="domain" description="SRCR" evidence="11">
    <location>
        <begin position="254"/>
        <end position="354"/>
    </location>
</feature>
<evidence type="ECO:0000256" key="8">
    <source>
        <dbReference type="ARBA" id="ARBA00069168"/>
    </source>
</evidence>
<feature type="disulfide bond" evidence="9">
    <location>
        <begin position="952"/>
        <end position="962"/>
    </location>
</feature>
<feature type="disulfide bond" evidence="9">
    <location>
        <begin position="530"/>
        <end position="540"/>
    </location>
</feature>
<proteinExistence type="predicted"/>
<evidence type="ECO:0000259" key="11">
    <source>
        <dbReference type="PROSITE" id="PS50287"/>
    </source>
</evidence>
<feature type="disulfide bond" evidence="9">
    <location>
        <begin position="486"/>
        <end position="550"/>
    </location>
</feature>
<organism evidence="12 13">
    <name type="scientific">Pseudonaja textilis</name>
    <name type="common">Eastern brown snake</name>
    <dbReference type="NCBI Taxonomy" id="8673"/>
    <lineage>
        <taxon>Eukaryota</taxon>
        <taxon>Metazoa</taxon>
        <taxon>Chordata</taxon>
        <taxon>Craniata</taxon>
        <taxon>Vertebrata</taxon>
        <taxon>Euteleostomi</taxon>
        <taxon>Lepidosauria</taxon>
        <taxon>Squamata</taxon>
        <taxon>Bifurcata</taxon>
        <taxon>Unidentata</taxon>
        <taxon>Episquamata</taxon>
        <taxon>Toxicofera</taxon>
        <taxon>Serpentes</taxon>
        <taxon>Colubroidea</taxon>
        <taxon>Elapidae</taxon>
        <taxon>Hydrophiinae</taxon>
        <taxon>Pseudonaja</taxon>
    </lineage>
</organism>
<dbReference type="GeneTree" id="ENSGT00940000164475"/>
<feature type="domain" description="SRCR" evidence="11">
    <location>
        <begin position="356"/>
        <end position="456"/>
    </location>
</feature>
<evidence type="ECO:0000256" key="7">
    <source>
        <dbReference type="ARBA" id="ARBA00064153"/>
    </source>
</evidence>
<evidence type="ECO:0000256" key="10">
    <source>
        <dbReference type="SAM" id="Phobius"/>
    </source>
</evidence>
<feature type="domain" description="SRCR" evidence="11">
    <location>
        <begin position="461"/>
        <end position="561"/>
    </location>
</feature>
<feature type="disulfide bond" evidence="9">
    <location>
        <begin position="1026"/>
        <end position="1087"/>
    </location>
</feature>
<dbReference type="KEGG" id="ptex:113448573"/>
<evidence type="ECO:0000256" key="6">
    <source>
        <dbReference type="ARBA" id="ARBA00058074"/>
    </source>
</evidence>
<keyword evidence="3 9" id="KW-1015">Disulfide bond</keyword>
<feature type="disulfide bond" evidence="9">
    <location>
        <begin position="632"/>
        <end position="642"/>
    </location>
</feature>
<feature type="disulfide bond" evidence="9">
    <location>
        <begin position="588"/>
        <end position="652"/>
    </location>
</feature>
<feature type="domain" description="SRCR" evidence="11">
    <location>
        <begin position="771"/>
        <end position="873"/>
    </location>
</feature>
<evidence type="ECO:0000256" key="2">
    <source>
        <dbReference type="ARBA" id="ARBA00022737"/>
    </source>
</evidence>
<dbReference type="GO" id="GO:0016020">
    <property type="term" value="C:membrane"/>
    <property type="evidence" value="ECO:0007669"/>
    <property type="project" value="InterPro"/>
</dbReference>
<feature type="disulfide bond" evidence="9">
    <location>
        <begin position="706"/>
        <end position="767"/>
    </location>
</feature>
<dbReference type="PROSITE" id="PS50287">
    <property type="entry name" value="SRCR_2"/>
    <property type="match status" value="10"/>
</dbReference>
<dbReference type="SMART" id="SM00202">
    <property type="entry name" value="SR"/>
    <property type="match status" value="10"/>
</dbReference>
<feature type="domain" description="SRCR" evidence="11">
    <location>
        <begin position="988"/>
        <end position="1088"/>
    </location>
</feature>
<feature type="disulfide bond" evidence="9">
    <location>
        <begin position="85"/>
        <end position="146"/>
    </location>
</feature>
<reference evidence="12" key="1">
    <citation type="submission" date="2025-08" db="UniProtKB">
        <authorList>
            <consortium name="Ensembl"/>
        </authorList>
    </citation>
    <scope>IDENTIFICATION</scope>
</reference>
<keyword evidence="10" id="KW-0472">Membrane</keyword>
<comment type="caution">
    <text evidence="9">Lacks conserved residue(s) required for the propagation of feature annotation.</text>
</comment>
<keyword evidence="5" id="KW-0325">Glycoprotein</keyword>
<evidence type="ECO:0000256" key="4">
    <source>
        <dbReference type="ARBA" id="ARBA00023170"/>
    </source>
</evidence>
<dbReference type="Gene3D" id="3.10.250.10">
    <property type="entry name" value="SRCR-like domain"/>
    <property type="match status" value="10"/>
</dbReference>
<dbReference type="PANTHER" id="PTHR19331">
    <property type="entry name" value="SCAVENGER RECEPTOR DOMAIN-CONTAINING"/>
    <property type="match status" value="1"/>
</dbReference>
<dbReference type="InterPro" id="IPR036772">
    <property type="entry name" value="SRCR-like_dom_sf"/>
</dbReference>
<keyword evidence="4" id="KW-0675">Receptor</keyword>
<dbReference type="FunFam" id="3.10.250.10:FF:000007">
    <property type="entry name" value="Soluble scavenger receptor cysteine-rich domain-containing protein SSC5D"/>
    <property type="match status" value="3"/>
</dbReference>
<feature type="disulfide bond" evidence="9">
    <location>
        <begin position="842"/>
        <end position="852"/>
    </location>
</feature>
<keyword evidence="10" id="KW-1133">Transmembrane helix</keyword>
<dbReference type="PANTHER" id="PTHR19331:SF487">
    <property type="entry name" value="SOLUBLE SCAVENGER RECEPTOR CYSTEINE-RICH DOMAIN-CONTAINING PROTEIN SSC5D"/>
    <property type="match status" value="1"/>
</dbReference>
<name>A0A670YWI5_PSETE</name>
<feature type="transmembrane region" description="Helical" evidence="10">
    <location>
        <begin position="1098"/>
        <end position="1118"/>
    </location>
</feature>
<comment type="function">
    <text evidence="6">Binds to extracellular matrix proteins. Binds to pathogen-associated molecular patterns (PAMPs) present on the cell walls of Gram-positive and Gram-negative bacteria and fungi, behaving as a pattern recognition receptor (PRR). Induces bacterial and fungal aggregation and subsequent inhibition of PAMP-induced cytokine release. Does not possess intrinsic bactericidal activity. May play a role in the innate defense and homeostasis of certain epithelial surfaces.</text>
</comment>
<dbReference type="PRINTS" id="PR00258">
    <property type="entry name" value="SPERACTRCPTR"/>
</dbReference>
<dbReference type="GeneID" id="113448573"/>
<dbReference type="RefSeq" id="XP_026575058.1">
    <property type="nucleotide sequence ID" value="XM_026719273.1"/>
</dbReference>
<keyword evidence="1" id="KW-0732">Signal</keyword>
<feature type="disulfide bond" evidence="9">
    <location>
        <begin position="72"/>
        <end position="136"/>
    </location>
</feature>
<dbReference type="OMA" id="VCANNQW"/>
<dbReference type="FunFam" id="3.10.250.10:FF:000002">
    <property type="entry name" value="Scavenger receptor cysteine-rich type 1 protein M130"/>
    <property type="match status" value="1"/>
</dbReference>
<dbReference type="PROSITE" id="PS00420">
    <property type="entry name" value="SRCR_1"/>
    <property type="match status" value="4"/>
</dbReference>
<dbReference type="AlphaFoldDB" id="A0A670YWI5"/>
<keyword evidence="10" id="KW-0812">Transmembrane</keyword>
<feature type="disulfide bond" evidence="9">
    <location>
        <begin position="921"/>
        <end position="982"/>
    </location>
</feature>
<feature type="disulfide bond" evidence="9">
    <location>
        <begin position="737"/>
        <end position="747"/>
    </location>
</feature>
<feature type="disulfide bond" evidence="9">
    <location>
        <begin position="693"/>
        <end position="757"/>
    </location>
</feature>
<evidence type="ECO:0000256" key="1">
    <source>
        <dbReference type="ARBA" id="ARBA00022729"/>
    </source>
</evidence>